<sequence length="171" mass="19286">MVWSRLWEKPFGADGICLEPNQAGDGVRNHMDVHALPSGSSLERTRKFLQFGLDLIRSSSNDSGAKGHLKSFSFGHQTRFEEMCQAYLGLNVREMLRDDVGQLQAPIHFPVSLIPERSHEKQPLFVILDSGITPKTNTQSQLSQPKGVVTRFNRLTIELQEAFWSFSLSTQ</sequence>
<dbReference type="Proteomes" id="UP000738349">
    <property type="component" value="Unassembled WGS sequence"/>
</dbReference>
<comment type="caution">
    <text evidence="1">The sequence shown here is derived from an EMBL/GenBank/DDBJ whole genome shotgun (WGS) entry which is preliminary data.</text>
</comment>
<evidence type="ECO:0000313" key="1">
    <source>
        <dbReference type="EMBL" id="KAH7132865.1"/>
    </source>
</evidence>
<evidence type="ECO:0000313" key="2">
    <source>
        <dbReference type="Proteomes" id="UP000738349"/>
    </source>
</evidence>
<name>A0A9P9E7K1_9HYPO</name>
<dbReference type="EMBL" id="JAGMUV010000016">
    <property type="protein sequence ID" value="KAH7132865.1"/>
    <property type="molecule type" value="Genomic_DNA"/>
</dbReference>
<dbReference type="AlphaFoldDB" id="A0A9P9E7K1"/>
<proteinExistence type="predicted"/>
<reference evidence="1" key="1">
    <citation type="journal article" date="2021" name="Nat. Commun.">
        <title>Genetic determinants of endophytism in the Arabidopsis root mycobiome.</title>
        <authorList>
            <person name="Mesny F."/>
            <person name="Miyauchi S."/>
            <person name="Thiergart T."/>
            <person name="Pickel B."/>
            <person name="Atanasova L."/>
            <person name="Karlsson M."/>
            <person name="Huettel B."/>
            <person name="Barry K.W."/>
            <person name="Haridas S."/>
            <person name="Chen C."/>
            <person name="Bauer D."/>
            <person name="Andreopoulos W."/>
            <person name="Pangilinan J."/>
            <person name="LaButti K."/>
            <person name="Riley R."/>
            <person name="Lipzen A."/>
            <person name="Clum A."/>
            <person name="Drula E."/>
            <person name="Henrissat B."/>
            <person name="Kohler A."/>
            <person name="Grigoriev I.V."/>
            <person name="Martin F.M."/>
            <person name="Hacquard S."/>
        </authorList>
    </citation>
    <scope>NUCLEOTIDE SEQUENCE</scope>
    <source>
        <strain evidence="1">MPI-CAGE-AT-0147</strain>
    </source>
</reference>
<organism evidence="1 2">
    <name type="scientific">Dactylonectria macrodidyma</name>
    <dbReference type="NCBI Taxonomy" id="307937"/>
    <lineage>
        <taxon>Eukaryota</taxon>
        <taxon>Fungi</taxon>
        <taxon>Dikarya</taxon>
        <taxon>Ascomycota</taxon>
        <taxon>Pezizomycotina</taxon>
        <taxon>Sordariomycetes</taxon>
        <taxon>Hypocreomycetidae</taxon>
        <taxon>Hypocreales</taxon>
        <taxon>Nectriaceae</taxon>
        <taxon>Dactylonectria</taxon>
    </lineage>
</organism>
<accession>A0A9P9E7K1</accession>
<protein>
    <submittedName>
        <fullName evidence="1">Uncharacterized protein</fullName>
    </submittedName>
</protein>
<keyword evidence="2" id="KW-1185">Reference proteome</keyword>
<gene>
    <name evidence="1" type="ORF">EDB81DRAFT_763380</name>
</gene>